<keyword evidence="1" id="KW-0288">FMN</keyword>
<sequence>MRRRAPPARLRSIEPGPDARHATERHSCATRAHDRRDQRRLRESMGQPAGRSSSRRRSRRGRRLMPLTDLRLYVEALRGLGEIQEIDAPVSLDLELGAVIRRCIETGAPAPLFNVLSDHPGGFRILGAPGGTSAQPGMELVRVAVALELPPTTGGLAIAEAIVASLDRPAIDPVVVDDAPVFENMLTGDAVDLSALPAPLLHYGDGGRYLNTFGCIVARTPDGTWTNWSIARMMVVDAKRLSGIVAPEQHLGMVAQAWADLGRPMPFALALGVEPSVPFICGMPLPAHVNESGRLGALMGRAIRTVRCRTVELDAPASAEILIEGHLHLDELVEEGPMGEFAGYIPLDTPARRPTYRVCAISHRDNAILPVVVAGEPVEENHTAWGLPSAAQLLHDLRQAGIPATAAWIPLQSALHWLVVTVPRDWRRRSGVGESEALCRRIGQVVFASKAGAVIPKVIVLNDDVDPTDLKELVWAFATRCHPLLGHAVFDDIEAAPLLAYLRRSEKASGHTGKIVYNGLAPDEWGEALPMRASFRHGYPADIVDRVRRRWREYGFT</sequence>
<comment type="caution">
    <text evidence="6">The sequence shown here is derived from an EMBL/GenBank/DDBJ whole genome shotgun (WGS) entry which is preliminary data.</text>
</comment>
<dbReference type="HAMAP" id="MF_01983">
    <property type="entry name" value="UbiD_FDC"/>
    <property type="match status" value="1"/>
</dbReference>
<comment type="similarity">
    <text evidence="1">Belongs to the UbiD family. UbiD-like/FDC subfamily.</text>
</comment>
<dbReference type="SUPFAM" id="SSF50475">
    <property type="entry name" value="FMN-binding split barrel"/>
    <property type="match status" value="1"/>
</dbReference>
<dbReference type="GO" id="GO:0046281">
    <property type="term" value="P:cinnamic acid catabolic process"/>
    <property type="evidence" value="ECO:0007669"/>
    <property type="project" value="TreeGrafter"/>
</dbReference>
<dbReference type="InterPro" id="IPR002830">
    <property type="entry name" value="UbiD"/>
</dbReference>
<accession>A0A3L7AHU3</accession>
<dbReference type="InterPro" id="IPR048304">
    <property type="entry name" value="UbiD_Rift_dom"/>
</dbReference>
<feature type="binding site" evidence="1">
    <location>
        <position position="250"/>
    </location>
    <ligand>
        <name>Mn(2+)</name>
        <dbReference type="ChEBI" id="CHEBI:29035"/>
    </ligand>
</feature>
<dbReference type="OrthoDB" id="9809841at2"/>
<gene>
    <name evidence="6" type="ORF">D9R14_09005</name>
</gene>
<keyword evidence="1" id="KW-0464">Manganese</keyword>
<feature type="binding site" evidence="1">
    <location>
        <position position="291"/>
    </location>
    <ligand>
        <name>K(+)</name>
        <dbReference type="ChEBI" id="CHEBI:29103"/>
    </ligand>
</feature>
<evidence type="ECO:0000259" key="4">
    <source>
        <dbReference type="Pfam" id="PF20695"/>
    </source>
</evidence>
<dbReference type="InterPro" id="IPR032903">
    <property type="entry name" value="FDC-like"/>
</dbReference>
<evidence type="ECO:0000256" key="1">
    <source>
        <dbReference type="HAMAP-Rule" id="MF_01983"/>
    </source>
</evidence>
<protein>
    <recommendedName>
        <fullName evidence="1">Pyrrole-2-carboxylic acid decarboxylase</fullName>
        <shortName evidence="1">P2C decarboxylase</shortName>
        <ecNumber evidence="1">4.1.1.93</ecNumber>
    </recommendedName>
</protein>
<comment type="cofactor">
    <cofactor evidence="1">
        <name>K(+)</name>
        <dbReference type="ChEBI" id="CHEBI:29103"/>
    </cofactor>
    <text evidence="1">Binds 1 K(+) per subunit.</text>
</comment>
<dbReference type="InterPro" id="IPR049383">
    <property type="entry name" value="UbiD-like_N"/>
</dbReference>
<feature type="binding site" evidence="1">
    <location>
        <position position="232"/>
    </location>
    <ligand>
        <name>prenylated FMN</name>
        <dbReference type="ChEBI" id="CHEBI:87746"/>
    </ligand>
</feature>
<dbReference type="Pfam" id="PF01977">
    <property type="entry name" value="UbiD"/>
    <property type="match status" value="1"/>
</dbReference>
<keyword evidence="1" id="KW-0456">Lyase</keyword>
<comment type="cofactor">
    <cofactor evidence="1">
        <name>Mn(2+)</name>
        <dbReference type="ChEBI" id="CHEBI:29035"/>
    </cofactor>
    <text evidence="1">Binds 1 Mn(2+) per subunit.</text>
</comment>
<feature type="binding site" evidence="1">
    <location>
        <position position="283"/>
    </location>
    <ligand>
        <name>K(+)</name>
        <dbReference type="ChEBI" id="CHEBI:29103"/>
    </ligand>
</feature>
<dbReference type="Gene3D" id="3.40.1670.10">
    <property type="entry name" value="UbiD C-terminal domain-like"/>
    <property type="match status" value="1"/>
</dbReference>
<feature type="domain" description="3-octaprenyl-4-hydroxybenzoate carboxy-lyase-like Rift-related" evidence="3">
    <location>
        <begin position="177"/>
        <end position="377"/>
    </location>
</feature>
<dbReference type="NCBIfam" id="TIGR00148">
    <property type="entry name" value="UbiD family decarboxylase"/>
    <property type="match status" value="1"/>
</dbReference>
<evidence type="ECO:0000259" key="3">
    <source>
        <dbReference type="Pfam" id="PF01977"/>
    </source>
</evidence>
<dbReference type="InterPro" id="IPR049381">
    <property type="entry name" value="UbiD-like_C"/>
</dbReference>
<feature type="binding site" evidence="1">
    <location>
        <position position="291"/>
    </location>
    <ligand>
        <name>Mn(2+)</name>
        <dbReference type="ChEBI" id="CHEBI:29035"/>
    </ligand>
</feature>
<dbReference type="EC" id="4.1.1.93" evidence="1"/>
<comment type="caution">
    <text evidence="1">Lacks conserved residue(s) required for the propagation of feature annotation.</text>
</comment>
<keyword evidence="1" id="KW-0630">Potassium</keyword>
<keyword evidence="1" id="KW-0285">Flavoprotein</keyword>
<name>A0A3L7AHU3_9HYPH</name>
<comment type="catalytic activity">
    <reaction evidence="1">
        <text>pyrrole-2-carboxylate + H2O = 1H-pyrrole + hydrogencarbonate</text>
        <dbReference type="Rhea" id="RHEA:31379"/>
        <dbReference type="ChEBI" id="CHEBI:15377"/>
        <dbReference type="ChEBI" id="CHEBI:17544"/>
        <dbReference type="ChEBI" id="CHEBI:19203"/>
        <dbReference type="ChEBI" id="CHEBI:27660"/>
        <dbReference type="EC" id="4.1.1.93"/>
    </reaction>
</comment>
<comment type="catalytic activity">
    <reaction evidence="1">
        <text>pyrrole-2-carboxylate + H(+) = 1H-pyrrole + CO2</text>
        <dbReference type="Rhea" id="RHEA:31375"/>
        <dbReference type="ChEBI" id="CHEBI:15378"/>
        <dbReference type="ChEBI" id="CHEBI:16526"/>
        <dbReference type="ChEBI" id="CHEBI:19203"/>
        <dbReference type="ChEBI" id="CHEBI:27660"/>
        <dbReference type="EC" id="4.1.1.93"/>
    </reaction>
</comment>
<comment type="cofactor">
    <cofactor evidence="1">
        <name>prenylated FMN</name>
        <dbReference type="ChEBI" id="CHEBI:87746"/>
    </cofactor>
    <text evidence="1">Binds 1 prenylated FMN per subunit.</text>
</comment>
<feature type="binding site" evidence="1">
    <location>
        <position position="228"/>
    </location>
    <ligand>
        <name>K(+)</name>
        <dbReference type="ChEBI" id="CHEBI:29103"/>
    </ligand>
</feature>
<feature type="domain" description="3-octaprenyl-4-hydroxybenzoate carboxy-lyase-like C-terminal" evidence="5">
    <location>
        <begin position="382"/>
        <end position="517"/>
    </location>
</feature>
<evidence type="ECO:0000259" key="5">
    <source>
        <dbReference type="Pfam" id="PF20696"/>
    </source>
</evidence>
<keyword evidence="1" id="KW-0058">Aromatic hydrocarbons catabolism</keyword>
<feature type="region of interest" description="Disordered" evidence="2">
    <location>
        <begin position="1"/>
        <end position="61"/>
    </location>
</feature>
<comment type="function">
    <text evidence="1">Catalyzes the prenyl-FMN-dependent decarboxylation of pyrrole-2-carboxylate (P2C). Can also catalyze the carboxylation of pyrrole in the presence of elevated concentrations of CO(2) or bicarbonate.</text>
</comment>
<proteinExistence type="inferred from homology"/>
<feature type="active site" description="Proton donor" evidence="1">
    <location>
        <position position="340"/>
    </location>
</feature>
<dbReference type="Proteomes" id="UP000269692">
    <property type="component" value="Unassembled WGS sequence"/>
</dbReference>
<reference evidence="6 7" key="1">
    <citation type="submission" date="2018-10" db="EMBL/GenBank/DDBJ databases">
        <title>Xanthobacter tagetidis genome sequencing and assembly.</title>
        <authorList>
            <person name="Maclea K.S."/>
            <person name="Goen A.E."/>
            <person name="Fatima S.A."/>
        </authorList>
    </citation>
    <scope>NUCLEOTIDE SEQUENCE [LARGE SCALE GENOMIC DNA]</scope>
    <source>
        <strain evidence="6 7">ATCC 700314</strain>
    </source>
</reference>
<comment type="subunit">
    <text evidence="1">Homodimer.</text>
</comment>
<feature type="binding site" evidence="1">
    <location>
        <position position="291"/>
    </location>
    <ligand>
        <name>prenylated FMN</name>
        <dbReference type="ChEBI" id="CHEBI:87746"/>
    </ligand>
</feature>
<dbReference type="Gene3D" id="1.20.5.4570">
    <property type="match status" value="1"/>
</dbReference>
<feature type="binding site" evidence="1">
    <location>
        <position position="249"/>
    </location>
    <ligand>
        <name>prenylated FMN</name>
        <dbReference type="ChEBI" id="CHEBI:87746"/>
    </ligand>
</feature>
<evidence type="ECO:0000313" key="7">
    <source>
        <dbReference type="Proteomes" id="UP000269692"/>
    </source>
</evidence>
<dbReference type="PANTHER" id="PTHR30108">
    <property type="entry name" value="3-OCTAPRENYL-4-HYDROXYBENZOATE CARBOXY-LYASE-RELATED"/>
    <property type="match status" value="1"/>
</dbReference>
<dbReference type="SUPFAM" id="SSF143968">
    <property type="entry name" value="UbiD C-terminal domain-like"/>
    <property type="match status" value="1"/>
</dbReference>
<feature type="domain" description="3-octaprenyl-4-hydroxybenzoate carboxy-lyase-like N-terminal" evidence="4">
    <location>
        <begin position="74"/>
        <end position="161"/>
    </location>
</feature>
<feature type="binding site" evidence="1">
    <location>
        <position position="250"/>
    </location>
    <ligand>
        <name>prenylated FMN</name>
        <dbReference type="ChEBI" id="CHEBI:87746"/>
    </ligand>
</feature>
<dbReference type="GO" id="GO:0005737">
    <property type="term" value="C:cytoplasm"/>
    <property type="evidence" value="ECO:0007669"/>
    <property type="project" value="TreeGrafter"/>
</dbReference>
<feature type="compositionally biased region" description="Basic and acidic residues" evidence="2">
    <location>
        <begin position="17"/>
        <end position="43"/>
    </location>
</feature>
<dbReference type="PANTHER" id="PTHR30108:SF17">
    <property type="entry name" value="FERULIC ACID DECARBOXYLASE 1"/>
    <property type="match status" value="1"/>
</dbReference>
<keyword evidence="1" id="KW-0479">Metal-binding</keyword>
<dbReference type="GO" id="GO:0033494">
    <property type="term" value="P:ferulate metabolic process"/>
    <property type="evidence" value="ECO:0007669"/>
    <property type="project" value="TreeGrafter"/>
</dbReference>
<dbReference type="Pfam" id="PF20695">
    <property type="entry name" value="UbiD_N"/>
    <property type="match status" value="1"/>
</dbReference>
<dbReference type="Pfam" id="PF20696">
    <property type="entry name" value="UbiD_C"/>
    <property type="match status" value="1"/>
</dbReference>
<dbReference type="GO" id="GO:0046872">
    <property type="term" value="F:metal ion binding"/>
    <property type="evidence" value="ECO:0007669"/>
    <property type="project" value="UniProtKB-KW"/>
</dbReference>
<dbReference type="GO" id="GO:0034941">
    <property type="term" value="F:pyrrole-2-carboxylate decarboxylase activity"/>
    <property type="evidence" value="ECO:0007669"/>
    <property type="project" value="UniProtKB-EC"/>
</dbReference>
<evidence type="ECO:0000313" key="6">
    <source>
        <dbReference type="EMBL" id="RLP78982.1"/>
    </source>
</evidence>
<dbReference type="EMBL" id="RCTF01000006">
    <property type="protein sequence ID" value="RLP78982.1"/>
    <property type="molecule type" value="Genomic_DNA"/>
</dbReference>
<keyword evidence="7" id="KW-1185">Reference proteome</keyword>
<dbReference type="AlphaFoldDB" id="A0A3L7AHU3"/>
<keyword evidence="1" id="KW-0210">Decarboxylase</keyword>
<evidence type="ECO:0000256" key="2">
    <source>
        <dbReference type="SAM" id="MobiDB-lite"/>
    </source>
</evidence>
<organism evidence="6 7">
    <name type="scientific">Xanthobacter tagetidis</name>
    <dbReference type="NCBI Taxonomy" id="60216"/>
    <lineage>
        <taxon>Bacteria</taxon>
        <taxon>Pseudomonadati</taxon>
        <taxon>Pseudomonadota</taxon>
        <taxon>Alphaproteobacteria</taxon>
        <taxon>Hyphomicrobiales</taxon>
        <taxon>Xanthobacteraceae</taxon>
        <taxon>Xanthobacter</taxon>
    </lineage>
</organism>